<dbReference type="AlphaFoldDB" id="A0A0K6ICS8"/>
<dbReference type="Proteomes" id="UP000183649">
    <property type="component" value="Unassembled WGS sequence"/>
</dbReference>
<keyword evidence="3" id="KW-1185">Reference proteome</keyword>
<dbReference type="EMBL" id="CYHF01000019">
    <property type="protein sequence ID" value="CUB00926.1"/>
    <property type="molecule type" value="Genomic_DNA"/>
</dbReference>
<dbReference type="OrthoDB" id="9783873at2"/>
<evidence type="ECO:0000259" key="1">
    <source>
        <dbReference type="Pfam" id="PF11074"/>
    </source>
</evidence>
<feature type="domain" description="DUF2779" evidence="1">
    <location>
        <begin position="294"/>
        <end position="417"/>
    </location>
</feature>
<organism evidence="2 3">
    <name type="scientific">Thiomonas bhubaneswarensis</name>
    <dbReference type="NCBI Taxonomy" id="339866"/>
    <lineage>
        <taxon>Bacteria</taxon>
        <taxon>Pseudomonadati</taxon>
        <taxon>Pseudomonadota</taxon>
        <taxon>Betaproteobacteria</taxon>
        <taxon>Burkholderiales</taxon>
        <taxon>Thiomonas</taxon>
    </lineage>
</organism>
<dbReference type="Pfam" id="PF11074">
    <property type="entry name" value="DUF2779"/>
    <property type="match status" value="1"/>
</dbReference>
<evidence type="ECO:0000313" key="3">
    <source>
        <dbReference type="Proteomes" id="UP000183649"/>
    </source>
</evidence>
<sequence length="493" mass="54810">MRPLSKSKIMAFRQCPRRVWLEVHRPELKTDSSATMASYEAGHTVGDIARRLYDRVGDGELIDIDTLGFPAVFDATAEALTHRRPIFEAAFTTGDALALADVLLPAGKGHWRMVEVKSSTSVKDAQREDVAIQTYITTKAGVKLHSMALAHIDSSWVYPGGDNYAGLLVEEDLTQDTLELQPEVQGWIDSAQRIVARPEMPQVKTGAQCDSPYACGFYGYCASLEPAVEMPIHWLPRFRAQEWAEQGVVDLRDVPVEMLNDTQQRVRKCTVTGKVYFDAEGAARDLAAHALPGYFLDFETIQFGVPIWAGMRPYQQVPFQYSVHRLGERGDLEHREFLDLSGKDPSRAFAEQLTEDCGSEGPVFVYNAAFENARMAELGERFADLKEGLDAIVARVVDLLPIARNRYYHPSQQGSWSIKAVLPAVVPELSYEALDGVRNGGDAQEAFLDAIAPQTSVEKREALRAQLLAYCGLDTYAMVRLWQVFAGRTDGTL</sequence>
<accession>A0A0K6ICS8</accession>
<proteinExistence type="predicted"/>
<dbReference type="InterPro" id="IPR021301">
    <property type="entry name" value="DUF2779"/>
</dbReference>
<evidence type="ECO:0000313" key="2">
    <source>
        <dbReference type="EMBL" id="CUB00926.1"/>
    </source>
</evidence>
<reference evidence="3" key="1">
    <citation type="submission" date="2015-08" db="EMBL/GenBank/DDBJ databases">
        <authorList>
            <person name="Varghese N."/>
        </authorList>
    </citation>
    <scope>NUCLEOTIDE SEQUENCE [LARGE SCALE GENOMIC DNA]</scope>
    <source>
        <strain evidence="3">DSM 18181</strain>
    </source>
</reference>
<gene>
    <name evidence="2" type="ORF">Ga0061069_1197</name>
</gene>
<dbReference type="RefSeq" id="WP_055451858.1">
    <property type="nucleotide sequence ID" value="NZ_CYHF01000019.1"/>
</dbReference>
<protein>
    <recommendedName>
        <fullName evidence="1">DUF2779 domain-containing protein</fullName>
    </recommendedName>
</protein>
<name>A0A0K6ICS8_9BURK</name>